<dbReference type="InterPro" id="IPR028976">
    <property type="entry name" value="CheC-like_sf"/>
</dbReference>
<evidence type="ECO:0000259" key="2">
    <source>
        <dbReference type="Pfam" id="PF13690"/>
    </source>
</evidence>
<dbReference type="InterPro" id="IPR028051">
    <property type="entry name" value="CheX-like_dom"/>
</dbReference>
<protein>
    <submittedName>
        <fullName evidence="3">Chemotaxis protein CheX</fullName>
    </submittedName>
</protein>
<dbReference type="InterPro" id="IPR038756">
    <property type="entry name" value="CheX-like"/>
</dbReference>
<dbReference type="EMBL" id="JAFBED010000002">
    <property type="protein sequence ID" value="MBM7619478.1"/>
    <property type="molecule type" value="Genomic_DNA"/>
</dbReference>
<evidence type="ECO:0000256" key="1">
    <source>
        <dbReference type="ARBA" id="ARBA00022500"/>
    </source>
</evidence>
<dbReference type="Gene3D" id="3.40.1550.10">
    <property type="entry name" value="CheC-like"/>
    <property type="match status" value="1"/>
</dbReference>
<sequence>MSPTESLTQVFNRTIDSVKSVIPIDFTFEQPSLHTENLTNVALGVLIVLTGDIRGQLIIQGERTVFQHIGTKMFGMELDGEMLQSFTGELGNMIAGTLSSNIAQSGLNMDITPPNVLIEQQTEFHLHHRLHSPLYLKDNGEMQIIVELENAS</sequence>
<dbReference type="CDD" id="cd17906">
    <property type="entry name" value="CheX"/>
    <property type="match status" value="1"/>
</dbReference>
<dbReference type="PANTHER" id="PTHR39452:SF1">
    <property type="entry name" value="CHEY-P PHOSPHATASE CHEX"/>
    <property type="match status" value="1"/>
</dbReference>
<keyword evidence="1" id="KW-0145">Chemotaxis</keyword>
<dbReference type="Pfam" id="PF13690">
    <property type="entry name" value="CheX"/>
    <property type="match status" value="1"/>
</dbReference>
<comment type="caution">
    <text evidence="3">The sequence shown here is derived from an EMBL/GenBank/DDBJ whole genome shotgun (WGS) entry which is preliminary data.</text>
</comment>
<dbReference type="PANTHER" id="PTHR39452">
    <property type="entry name" value="CHEY-P PHOSPHATASE CHEX"/>
    <property type="match status" value="1"/>
</dbReference>
<dbReference type="RefSeq" id="WP_204414528.1">
    <property type="nucleotide sequence ID" value="NZ_JAFBED010000002.1"/>
</dbReference>
<feature type="domain" description="Chemotaxis phosphatase CheX-like" evidence="2">
    <location>
        <begin position="45"/>
        <end position="124"/>
    </location>
</feature>
<evidence type="ECO:0000313" key="4">
    <source>
        <dbReference type="Proteomes" id="UP000737402"/>
    </source>
</evidence>
<keyword evidence="4" id="KW-1185">Reference proteome</keyword>
<name>A0ABS2NY88_9BACI</name>
<organism evidence="3 4">
    <name type="scientific">Sutcliffiella tianshenii</name>
    <dbReference type="NCBI Taxonomy" id="1463404"/>
    <lineage>
        <taxon>Bacteria</taxon>
        <taxon>Bacillati</taxon>
        <taxon>Bacillota</taxon>
        <taxon>Bacilli</taxon>
        <taxon>Bacillales</taxon>
        <taxon>Bacillaceae</taxon>
        <taxon>Sutcliffiella</taxon>
    </lineage>
</organism>
<accession>A0ABS2NY88</accession>
<reference evidence="3 4" key="1">
    <citation type="submission" date="2021-01" db="EMBL/GenBank/DDBJ databases">
        <title>Genomic Encyclopedia of Type Strains, Phase IV (KMG-IV): sequencing the most valuable type-strain genomes for metagenomic binning, comparative biology and taxonomic classification.</title>
        <authorList>
            <person name="Goeker M."/>
        </authorList>
    </citation>
    <scope>NUCLEOTIDE SEQUENCE [LARGE SCALE GENOMIC DNA]</scope>
    <source>
        <strain evidence="3 4">DSM 25879</strain>
    </source>
</reference>
<gene>
    <name evidence="3" type="ORF">JOC95_001327</name>
</gene>
<evidence type="ECO:0000313" key="3">
    <source>
        <dbReference type="EMBL" id="MBM7619478.1"/>
    </source>
</evidence>
<proteinExistence type="predicted"/>
<dbReference type="SUPFAM" id="SSF103039">
    <property type="entry name" value="CheC-like"/>
    <property type="match status" value="1"/>
</dbReference>
<dbReference type="Proteomes" id="UP000737402">
    <property type="component" value="Unassembled WGS sequence"/>
</dbReference>